<dbReference type="InterPro" id="IPR006675">
    <property type="entry name" value="HDIG_dom"/>
</dbReference>
<feature type="domain" description="HD-GYP" evidence="2">
    <location>
        <begin position="25"/>
        <end position="205"/>
    </location>
</feature>
<comment type="caution">
    <text evidence="3">The sequence shown here is derived from an EMBL/GenBank/DDBJ whole genome shotgun (WGS) entry which is preliminary data.</text>
</comment>
<dbReference type="Gene3D" id="1.10.3210.10">
    <property type="entry name" value="Hypothetical protein af1432"/>
    <property type="match status" value="1"/>
</dbReference>
<dbReference type="CDD" id="cd00077">
    <property type="entry name" value="HDc"/>
    <property type="match status" value="1"/>
</dbReference>
<reference evidence="3 4" key="1">
    <citation type="submission" date="2019-03" db="EMBL/GenBank/DDBJ databases">
        <title>Draft Genome Sequence of Desulfosporosinus fructosivorans Strain 63.6F, Isolated from Marine Sediment in the Baltic Sea.</title>
        <authorList>
            <person name="Hausmann B."/>
            <person name="Vandieken V."/>
            <person name="Pjevac P."/>
            <person name="Schreck K."/>
            <person name="Herbold C.W."/>
            <person name="Loy A."/>
        </authorList>
    </citation>
    <scope>NUCLEOTIDE SEQUENCE [LARGE SCALE GENOMIC DNA]</scope>
    <source>
        <strain evidence="3 4">63.6F</strain>
    </source>
</reference>
<name>A0A4Z0RC10_9FIRM</name>
<dbReference type="InterPro" id="IPR037522">
    <property type="entry name" value="HD_GYP_dom"/>
</dbReference>
<dbReference type="PROSITE" id="PS51832">
    <property type="entry name" value="HD_GYP"/>
    <property type="match status" value="1"/>
</dbReference>
<dbReference type="InterPro" id="IPR003607">
    <property type="entry name" value="HD/PDEase_dom"/>
</dbReference>
<dbReference type="SUPFAM" id="SSF109604">
    <property type="entry name" value="HD-domain/PDEase-like"/>
    <property type="match status" value="1"/>
</dbReference>
<dbReference type="SMART" id="SM00471">
    <property type="entry name" value="HDc"/>
    <property type="match status" value="1"/>
</dbReference>
<evidence type="ECO:0000259" key="2">
    <source>
        <dbReference type="PROSITE" id="PS51832"/>
    </source>
</evidence>
<keyword evidence="4" id="KW-1185">Reference proteome</keyword>
<dbReference type="OrthoDB" id="9798833at2"/>
<dbReference type="EMBL" id="SPQQ01000001">
    <property type="protein sequence ID" value="TGE39523.1"/>
    <property type="molecule type" value="Genomic_DNA"/>
</dbReference>
<dbReference type="PROSITE" id="PS51831">
    <property type="entry name" value="HD"/>
    <property type="match status" value="1"/>
</dbReference>
<feature type="domain" description="HD" evidence="1">
    <location>
        <begin position="47"/>
        <end position="169"/>
    </location>
</feature>
<sequence>MLKANISEFFFDRGFLKNLKANTNQSKINIQLIHTLSAAVEYNDEYNRGHSLRVATYARKAARQMGFSRNLVETVYIAGLLHDIGKIAVPASILQKPGKLTNEEFIQIKRHVEYGVNILRNTERFKDVIPMIADHHERWDGSGYPVGKKGTEIHHGGRIIAVADAYDAMTSRRVYRSSVDKEDAYRELRNCSESQFDPEIIKCFC</sequence>
<evidence type="ECO:0000313" key="3">
    <source>
        <dbReference type="EMBL" id="TGE39523.1"/>
    </source>
</evidence>
<organism evidence="3 4">
    <name type="scientific">Desulfosporosinus fructosivorans</name>
    <dbReference type="NCBI Taxonomy" id="2018669"/>
    <lineage>
        <taxon>Bacteria</taxon>
        <taxon>Bacillati</taxon>
        <taxon>Bacillota</taxon>
        <taxon>Clostridia</taxon>
        <taxon>Eubacteriales</taxon>
        <taxon>Desulfitobacteriaceae</taxon>
        <taxon>Desulfosporosinus</taxon>
    </lineage>
</organism>
<proteinExistence type="predicted"/>
<dbReference type="PANTHER" id="PTHR43155:SF2">
    <property type="entry name" value="CYCLIC DI-GMP PHOSPHODIESTERASE PA4108"/>
    <property type="match status" value="1"/>
</dbReference>
<protein>
    <submittedName>
        <fullName evidence="3">HD-GYP domain-containing protein</fullName>
    </submittedName>
</protein>
<dbReference type="PANTHER" id="PTHR43155">
    <property type="entry name" value="CYCLIC DI-GMP PHOSPHODIESTERASE PA4108-RELATED"/>
    <property type="match status" value="1"/>
</dbReference>
<dbReference type="InterPro" id="IPR006674">
    <property type="entry name" value="HD_domain"/>
</dbReference>
<dbReference type="AlphaFoldDB" id="A0A4Z0RC10"/>
<evidence type="ECO:0000259" key="1">
    <source>
        <dbReference type="PROSITE" id="PS51831"/>
    </source>
</evidence>
<gene>
    <name evidence="3" type="ORF">E4K67_00460</name>
</gene>
<evidence type="ECO:0000313" key="4">
    <source>
        <dbReference type="Proteomes" id="UP000298460"/>
    </source>
</evidence>
<accession>A0A4Z0RC10</accession>
<dbReference type="RefSeq" id="WP_135544463.1">
    <property type="nucleotide sequence ID" value="NZ_SPQQ01000001.1"/>
</dbReference>
<dbReference type="NCBIfam" id="TIGR00277">
    <property type="entry name" value="HDIG"/>
    <property type="match status" value="1"/>
</dbReference>
<dbReference type="Proteomes" id="UP000298460">
    <property type="component" value="Unassembled WGS sequence"/>
</dbReference>
<dbReference type="Pfam" id="PF13487">
    <property type="entry name" value="HD_5"/>
    <property type="match status" value="1"/>
</dbReference>